<dbReference type="VEuPathDB" id="FungiDB:PABG_06769"/>
<evidence type="ECO:0000313" key="1">
    <source>
        <dbReference type="EMBL" id="ODH17286.1"/>
    </source>
</evidence>
<name>A0A1D2J7X9_PARBR</name>
<reference evidence="1 2" key="1">
    <citation type="submission" date="2016-06" db="EMBL/GenBank/DDBJ databases">
        <authorList>
            <person name="Kjaerup R.B."/>
            <person name="Dalgaard T.S."/>
            <person name="Juul-Madsen H.R."/>
        </authorList>
    </citation>
    <scope>NUCLEOTIDE SEQUENCE [LARGE SCALE GENOMIC DNA]</scope>
    <source>
        <strain evidence="1 2">Pb300</strain>
    </source>
</reference>
<organism evidence="1 2">
    <name type="scientific">Paracoccidioides brasiliensis</name>
    <dbReference type="NCBI Taxonomy" id="121759"/>
    <lineage>
        <taxon>Eukaryota</taxon>
        <taxon>Fungi</taxon>
        <taxon>Dikarya</taxon>
        <taxon>Ascomycota</taxon>
        <taxon>Pezizomycotina</taxon>
        <taxon>Eurotiomycetes</taxon>
        <taxon>Eurotiomycetidae</taxon>
        <taxon>Onygenales</taxon>
        <taxon>Ajellomycetaceae</taxon>
        <taxon>Paracoccidioides</taxon>
    </lineage>
</organism>
<accession>A0A1D2J7X9</accession>
<dbReference type="AlphaFoldDB" id="A0A1D2J7X9"/>
<evidence type="ECO:0000313" key="2">
    <source>
        <dbReference type="Proteomes" id="UP000242814"/>
    </source>
</evidence>
<proteinExistence type="predicted"/>
<evidence type="ECO:0008006" key="3">
    <source>
        <dbReference type="Google" id="ProtNLM"/>
    </source>
</evidence>
<gene>
    <name evidence="1" type="ORF">ACO22_06287</name>
</gene>
<sequence>MVHARKCVDDATNQNELTSCGWRFLTSQPHTFYMHSGASPRTEDPNTNHSKFVFQIVVGSNKLRGSMGATASSHHHCTEAEPPLAEDVTPHANPEELFNSYAADPNNHGWTGADSTFSVKLPDGRLLWLFSDTYLGPLNCDGTRPTSTRMINNCFVAQSGNTLTTITGGSETNRTAIMPPPAEGRWFWLGDGIISNMHHTEYLQVIFQEYQRTESEGPLAFKFVRNVVATFDLADLARPIKVDPLPSETCTSWGSAILPQAHSGDNHTYIYGVKGDALNKTMRIARFRGSDLSKNWEFLRRSSTPNDDGHCDVEWTHSESKGTDALEGIVNEFSVTPWNDGQFMVVSQDSSEIFSAKILMWSSCDPSGPFQKIDSPLYRMPESGPSGNYKNSNVVGYNAHVHPTLQEGDRWTLSYNVNSLDNRISPEGDNYRDPTIYRPRFVSFKLIPSKHGSGNENHIA</sequence>
<dbReference type="EMBL" id="LZYO01000328">
    <property type="protein sequence ID" value="ODH17286.1"/>
    <property type="molecule type" value="Genomic_DNA"/>
</dbReference>
<dbReference type="Proteomes" id="UP000242814">
    <property type="component" value="Unassembled WGS sequence"/>
</dbReference>
<dbReference type="VEuPathDB" id="FungiDB:PADG_02177"/>
<comment type="caution">
    <text evidence="1">The sequence shown here is derived from an EMBL/GenBank/DDBJ whole genome shotgun (WGS) entry which is preliminary data.</text>
</comment>
<protein>
    <recommendedName>
        <fullName evidence="3">DUF4185 domain-containing protein</fullName>
    </recommendedName>
</protein>